<gene>
    <name evidence="3" type="ORF">CP972_04305</name>
</gene>
<dbReference type="GeneID" id="95533793"/>
<protein>
    <submittedName>
        <fullName evidence="3">VOC family protein</fullName>
    </submittedName>
</protein>
<dbReference type="Proteomes" id="UP000326041">
    <property type="component" value="Chromosome"/>
</dbReference>
<dbReference type="PROSITE" id="PS51819">
    <property type="entry name" value="VOC"/>
    <property type="match status" value="1"/>
</dbReference>
<reference evidence="3 4" key="1">
    <citation type="submission" date="2017-09" db="EMBL/GenBank/DDBJ databases">
        <authorList>
            <person name="Lee N."/>
            <person name="Cho B.-K."/>
        </authorList>
    </citation>
    <scope>NUCLEOTIDE SEQUENCE [LARGE SCALE GENOMIC DNA]</scope>
    <source>
        <strain evidence="3 4">ATCC 13879</strain>
    </source>
</reference>
<dbReference type="InterPro" id="IPR004360">
    <property type="entry name" value="Glyas_Fos-R_dOase_dom"/>
</dbReference>
<keyword evidence="4" id="KW-1185">Reference proteome</keyword>
<dbReference type="RefSeq" id="WP_079061101.1">
    <property type="nucleotide sequence ID" value="NZ_CP023697.1"/>
</dbReference>
<dbReference type="InterPro" id="IPR037523">
    <property type="entry name" value="VOC_core"/>
</dbReference>
<organism evidence="3 4">
    <name type="scientific">Streptomyces prasinus</name>
    <dbReference type="NCBI Taxonomy" id="67345"/>
    <lineage>
        <taxon>Bacteria</taxon>
        <taxon>Bacillati</taxon>
        <taxon>Actinomycetota</taxon>
        <taxon>Actinomycetes</taxon>
        <taxon>Kitasatosporales</taxon>
        <taxon>Streptomycetaceae</taxon>
        <taxon>Streptomyces</taxon>
    </lineage>
</organism>
<dbReference type="SUPFAM" id="SSF54593">
    <property type="entry name" value="Glyoxalase/Bleomycin resistance protein/Dihydroxybiphenyl dioxygenase"/>
    <property type="match status" value="1"/>
</dbReference>
<dbReference type="Pfam" id="PF00903">
    <property type="entry name" value="Glyoxalase"/>
    <property type="match status" value="1"/>
</dbReference>
<evidence type="ECO:0000256" key="1">
    <source>
        <dbReference type="SAM" id="MobiDB-lite"/>
    </source>
</evidence>
<dbReference type="CDD" id="cd06587">
    <property type="entry name" value="VOC"/>
    <property type="match status" value="1"/>
</dbReference>
<sequence length="172" mass="19055">MLRAESNEQSSPEKKGVLPPQLSGGIHHVGIQTADMESSIAWYSEFFGCTATWTMDGGFSALSHSRLPGISKLTELVVADVRLHLMTCGGGPHEPPPATANRFQHICIAVSSPEELLQWRAHWFSLFESGRYHFATPEPASEIDVDADGMCSFYAYDPNGCEFEFSYFPEHQ</sequence>
<evidence type="ECO:0000313" key="3">
    <source>
        <dbReference type="EMBL" id="QEV05007.1"/>
    </source>
</evidence>
<accession>A0ABX6ATB8</accession>
<feature type="domain" description="VOC" evidence="2">
    <location>
        <begin position="25"/>
        <end position="168"/>
    </location>
</feature>
<feature type="region of interest" description="Disordered" evidence="1">
    <location>
        <begin position="1"/>
        <end position="22"/>
    </location>
</feature>
<proteinExistence type="predicted"/>
<dbReference type="InterPro" id="IPR029068">
    <property type="entry name" value="Glyas_Bleomycin-R_OHBP_Dase"/>
</dbReference>
<name>A0ABX6ATB8_9ACTN</name>
<evidence type="ECO:0000313" key="4">
    <source>
        <dbReference type="Proteomes" id="UP000326041"/>
    </source>
</evidence>
<dbReference type="EMBL" id="CP023697">
    <property type="protein sequence ID" value="QEV05007.1"/>
    <property type="molecule type" value="Genomic_DNA"/>
</dbReference>
<evidence type="ECO:0000259" key="2">
    <source>
        <dbReference type="PROSITE" id="PS51819"/>
    </source>
</evidence>
<dbReference type="Gene3D" id="3.10.180.10">
    <property type="entry name" value="2,3-Dihydroxybiphenyl 1,2-Dioxygenase, domain 1"/>
    <property type="match status" value="1"/>
</dbReference>